<dbReference type="Gramene" id="rna-AYBTSS11_LOCUS17547">
    <property type="protein sequence ID" value="CAJ1958083.1"/>
    <property type="gene ID" value="gene-AYBTSS11_LOCUS17547"/>
</dbReference>
<dbReference type="AlphaFoldDB" id="A0AA86SKF9"/>
<sequence>MNHFNNQQEVPVSSAPQVQAYSSAPYVSSTPPPMGYPSKDDPAAVGYPQQRVPEETTSRGDGFWKGCCAALCCCCALDCCF</sequence>
<gene>
    <name evidence="8" type="ORF">AYBTSS11_LOCUS17547</name>
</gene>
<dbReference type="GO" id="GO:0005886">
    <property type="term" value="C:plasma membrane"/>
    <property type="evidence" value="ECO:0007669"/>
    <property type="project" value="InterPro"/>
</dbReference>
<dbReference type="InterPro" id="IPR044850">
    <property type="entry name" value="WIH1-like"/>
</dbReference>
<accession>A0AA86SKF9</accession>
<evidence type="ECO:0000256" key="2">
    <source>
        <dbReference type="ARBA" id="ARBA00009444"/>
    </source>
</evidence>
<reference evidence="8" key="1">
    <citation type="submission" date="2023-10" db="EMBL/GenBank/DDBJ databases">
        <authorList>
            <person name="Domelevo Entfellner J.-B."/>
        </authorList>
    </citation>
    <scope>NUCLEOTIDE SEQUENCE</scope>
</reference>
<proteinExistence type="inferred from homology"/>
<name>A0AA86SKF9_9FABA</name>
<organism evidence="8 9">
    <name type="scientific">Sphenostylis stenocarpa</name>
    <dbReference type="NCBI Taxonomy" id="92480"/>
    <lineage>
        <taxon>Eukaryota</taxon>
        <taxon>Viridiplantae</taxon>
        <taxon>Streptophyta</taxon>
        <taxon>Embryophyta</taxon>
        <taxon>Tracheophyta</taxon>
        <taxon>Spermatophyta</taxon>
        <taxon>Magnoliopsida</taxon>
        <taxon>eudicotyledons</taxon>
        <taxon>Gunneridae</taxon>
        <taxon>Pentapetalae</taxon>
        <taxon>rosids</taxon>
        <taxon>fabids</taxon>
        <taxon>Fabales</taxon>
        <taxon>Fabaceae</taxon>
        <taxon>Papilionoideae</taxon>
        <taxon>50 kb inversion clade</taxon>
        <taxon>NPAAA clade</taxon>
        <taxon>indigoferoid/millettioid clade</taxon>
        <taxon>Phaseoleae</taxon>
        <taxon>Sphenostylis</taxon>
    </lineage>
</organism>
<feature type="domain" description="Cysteine-rich transmembrane" evidence="7">
    <location>
        <begin position="46"/>
        <end position="81"/>
    </location>
</feature>
<evidence type="ECO:0000313" key="8">
    <source>
        <dbReference type="EMBL" id="CAJ1958083.1"/>
    </source>
</evidence>
<dbReference type="PANTHER" id="PTHR31568:SF137">
    <property type="entry name" value="CYSTEINE-RICH TM MODULE STRESS TOLERANCE PROTEIN"/>
    <property type="match status" value="1"/>
</dbReference>
<evidence type="ECO:0000256" key="1">
    <source>
        <dbReference type="ARBA" id="ARBA00004167"/>
    </source>
</evidence>
<dbReference type="InterPro" id="IPR028144">
    <property type="entry name" value="CYSTM_dom"/>
</dbReference>
<dbReference type="PANTHER" id="PTHR31568">
    <property type="entry name" value="RCG49325, ISOFORM CRA_A"/>
    <property type="match status" value="1"/>
</dbReference>
<evidence type="ECO:0000256" key="3">
    <source>
        <dbReference type="ARBA" id="ARBA00022692"/>
    </source>
</evidence>
<evidence type="ECO:0000256" key="4">
    <source>
        <dbReference type="ARBA" id="ARBA00022989"/>
    </source>
</evidence>
<dbReference type="Pfam" id="PF12734">
    <property type="entry name" value="CYSTM"/>
    <property type="match status" value="1"/>
</dbReference>
<dbReference type="Proteomes" id="UP001189624">
    <property type="component" value="Chromosome 5"/>
</dbReference>
<evidence type="ECO:0000313" key="9">
    <source>
        <dbReference type="Proteomes" id="UP001189624"/>
    </source>
</evidence>
<comment type="similarity">
    <text evidence="2">Belongs to the CYSTM1 family.</text>
</comment>
<evidence type="ECO:0000259" key="7">
    <source>
        <dbReference type="Pfam" id="PF12734"/>
    </source>
</evidence>
<feature type="region of interest" description="Disordered" evidence="6">
    <location>
        <begin position="23"/>
        <end position="58"/>
    </location>
</feature>
<keyword evidence="4" id="KW-1133">Transmembrane helix</keyword>
<keyword evidence="5" id="KW-0472">Membrane</keyword>
<dbReference type="EMBL" id="OY731402">
    <property type="protein sequence ID" value="CAJ1958083.1"/>
    <property type="molecule type" value="Genomic_DNA"/>
</dbReference>
<evidence type="ECO:0000256" key="5">
    <source>
        <dbReference type="ARBA" id="ARBA00023136"/>
    </source>
</evidence>
<keyword evidence="9" id="KW-1185">Reference proteome</keyword>
<protein>
    <recommendedName>
        <fullName evidence="7">Cysteine-rich transmembrane domain-containing protein</fullName>
    </recommendedName>
</protein>
<evidence type="ECO:0000256" key="6">
    <source>
        <dbReference type="SAM" id="MobiDB-lite"/>
    </source>
</evidence>
<comment type="subcellular location">
    <subcellularLocation>
        <location evidence="1">Membrane</location>
        <topology evidence="1">Single-pass membrane protein</topology>
    </subcellularLocation>
</comment>
<keyword evidence="3" id="KW-0812">Transmembrane</keyword>